<dbReference type="EMBL" id="LNYN01000014">
    <property type="protein sequence ID" value="KTD35662.1"/>
    <property type="molecule type" value="Genomic_DNA"/>
</dbReference>
<dbReference type="STRING" id="39962.Lmor_1109"/>
<name>A0A378JZ88_9GAMM</name>
<dbReference type="RefSeq" id="WP_133141354.1">
    <property type="nucleotide sequence ID" value="NZ_CAAAJG010000014.1"/>
</dbReference>
<dbReference type="Proteomes" id="UP000254040">
    <property type="component" value="Unassembled WGS sequence"/>
</dbReference>
<reference evidence="2 4" key="2">
    <citation type="submission" date="2018-06" db="EMBL/GenBank/DDBJ databases">
        <authorList>
            <consortium name="Pathogen Informatics"/>
            <person name="Doyle S."/>
        </authorList>
    </citation>
    <scope>NUCLEOTIDE SEQUENCE [LARGE SCALE GENOMIC DNA]</scope>
    <source>
        <strain evidence="2 4">NCTC12239</strain>
    </source>
</reference>
<organism evidence="2 4">
    <name type="scientific">Legionella moravica</name>
    <dbReference type="NCBI Taxonomy" id="39962"/>
    <lineage>
        <taxon>Bacteria</taxon>
        <taxon>Pseudomonadati</taxon>
        <taxon>Pseudomonadota</taxon>
        <taxon>Gammaproteobacteria</taxon>
        <taxon>Legionellales</taxon>
        <taxon>Legionellaceae</taxon>
        <taxon>Legionella</taxon>
    </lineage>
</organism>
<evidence type="ECO:0000313" key="1">
    <source>
        <dbReference type="EMBL" id="KTD35662.1"/>
    </source>
</evidence>
<protein>
    <submittedName>
        <fullName evidence="2">Uncharacterized protein</fullName>
    </submittedName>
</protein>
<evidence type="ECO:0000313" key="3">
    <source>
        <dbReference type="Proteomes" id="UP000054985"/>
    </source>
</evidence>
<sequence length="69" mass="8072">MSKVNDLHALWQVLLVEHVTVNPDYFLFMLGKNTEYTHKPSFDPPFTEAAVVHKKQRFYGNGESWPYMA</sequence>
<dbReference type="AlphaFoldDB" id="A0A378JZ88"/>
<evidence type="ECO:0000313" key="2">
    <source>
        <dbReference type="EMBL" id="STX62792.1"/>
    </source>
</evidence>
<dbReference type="EMBL" id="UGOG01000001">
    <property type="protein sequence ID" value="STX62792.1"/>
    <property type="molecule type" value="Genomic_DNA"/>
</dbReference>
<dbReference type="Proteomes" id="UP000054985">
    <property type="component" value="Unassembled WGS sequence"/>
</dbReference>
<accession>A0A378JZ88</accession>
<evidence type="ECO:0000313" key="4">
    <source>
        <dbReference type="Proteomes" id="UP000254040"/>
    </source>
</evidence>
<proteinExistence type="predicted"/>
<keyword evidence="3" id="KW-1185">Reference proteome</keyword>
<gene>
    <name evidence="1" type="ORF">Lmor_1109</name>
    <name evidence="2" type="ORF">NCTC12239_01731</name>
</gene>
<reference evidence="1 3" key="1">
    <citation type="submission" date="2015-11" db="EMBL/GenBank/DDBJ databases">
        <title>Genomic analysis of 38 Legionella species identifies large and diverse effector repertoires.</title>
        <authorList>
            <person name="Burstein D."/>
            <person name="Amaro F."/>
            <person name="Zusman T."/>
            <person name="Lifshitz Z."/>
            <person name="Cohen O."/>
            <person name="Gilbert J.A."/>
            <person name="Pupko T."/>
            <person name="Shuman H.A."/>
            <person name="Segal G."/>
        </authorList>
    </citation>
    <scope>NUCLEOTIDE SEQUENCE [LARGE SCALE GENOMIC DNA]</scope>
    <source>
        <strain evidence="1 3">ATCC 43877</strain>
    </source>
</reference>